<dbReference type="EMBL" id="BMAT01013675">
    <property type="protein sequence ID" value="GFS17998.1"/>
    <property type="molecule type" value="Genomic_DNA"/>
</dbReference>
<proteinExistence type="predicted"/>
<dbReference type="AlphaFoldDB" id="A0AAV4J7N0"/>
<protein>
    <submittedName>
        <fullName evidence="2">Uncharacterized protein</fullName>
    </submittedName>
</protein>
<feature type="region of interest" description="Disordered" evidence="1">
    <location>
        <begin position="37"/>
        <end position="59"/>
    </location>
</feature>
<evidence type="ECO:0000313" key="2">
    <source>
        <dbReference type="EMBL" id="GFS17998.1"/>
    </source>
</evidence>
<evidence type="ECO:0000313" key="3">
    <source>
        <dbReference type="Proteomes" id="UP000762676"/>
    </source>
</evidence>
<keyword evidence="3" id="KW-1185">Reference proteome</keyword>
<comment type="caution">
    <text evidence="2">The sequence shown here is derived from an EMBL/GenBank/DDBJ whole genome shotgun (WGS) entry which is preliminary data.</text>
</comment>
<dbReference type="Proteomes" id="UP000762676">
    <property type="component" value="Unassembled WGS sequence"/>
</dbReference>
<evidence type="ECO:0000256" key="1">
    <source>
        <dbReference type="SAM" id="MobiDB-lite"/>
    </source>
</evidence>
<reference evidence="2 3" key="1">
    <citation type="journal article" date="2021" name="Elife">
        <title>Chloroplast acquisition without the gene transfer in kleptoplastic sea slugs, Plakobranchus ocellatus.</title>
        <authorList>
            <person name="Maeda T."/>
            <person name="Takahashi S."/>
            <person name="Yoshida T."/>
            <person name="Shimamura S."/>
            <person name="Takaki Y."/>
            <person name="Nagai Y."/>
            <person name="Toyoda A."/>
            <person name="Suzuki Y."/>
            <person name="Arimoto A."/>
            <person name="Ishii H."/>
            <person name="Satoh N."/>
            <person name="Nishiyama T."/>
            <person name="Hasebe M."/>
            <person name="Maruyama T."/>
            <person name="Minagawa J."/>
            <person name="Obokata J."/>
            <person name="Shigenobu S."/>
        </authorList>
    </citation>
    <scope>NUCLEOTIDE SEQUENCE [LARGE SCALE GENOMIC DNA]</scope>
</reference>
<sequence length="59" mass="7255">HPNRQRMWAILTQRSRDSQRRPLQDYRRPWRRNLSAMHEELDRRPHARRPLQTLGDQGG</sequence>
<feature type="non-terminal residue" evidence="2">
    <location>
        <position position="1"/>
    </location>
</feature>
<name>A0AAV4J7N0_9GAST</name>
<gene>
    <name evidence="2" type="ORF">ElyMa_006836600</name>
</gene>
<accession>A0AAV4J7N0</accession>
<organism evidence="2 3">
    <name type="scientific">Elysia marginata</name>
    <dbReference type="NCBI Taxonomy" id="1093978"/>
    <lineage>
        <taxon>Eukaryota</taxon>
        <taxon>Metazoa</taxon>
        <taxon>Spiralia</taxon>
        <taxon>Lophotrochozoa</taxon>
        <taxon>Mollusca</taxon>
        <taxon>Gastropoda</taxon>
        <taxon>Heterobranchia</taxon>
        <taxon>Euthyneura</taxon>
        <taxon>Panpulmonata</taxon>
        <taxon>Sacoglossa</taxon>
        <taxon>Placobranchoidea</taxon>
        <taxon>Plakobranchidae</taxon>
        <taxon>Elysia</taxon>
    </lineage>
</organism>